<feature type="region of interest" description="Disordered" evidence="1">
    <location>
        <begin position="192"/>
        <end position="249"/>
    </location>
</feature>
<accession>A0A8C5UDU1</accession>
<evidence type="ECO:0000313" key="2">
    <source>
        <dbReference type="Ensembl" id="ENSMCSP00000020553.1"/>
    </source>
</evidence>
<dbReference type="AlphaFoldDB" id="A0A8C5UDU1"/>
<sequence length="316" mass="35753">SGFTWRDDYTQHVIGQELSTIHKIHSRLPDVFASEGSDTSYIYNDPMRYYSRQNPKERSPPLGLVSKPLQELSGRTLSQRQPDKVSPEPGMGLEQKSLMAALHSYITQNLSAQSTAKSPLSRTKGSQLYAERSHSMRVSPFDQAFEKLYLGLVECNLCVFCFKNNIILLMQENTAKLIRFLNENALSENIHEDLIPEESTKTESKKSEETDASSSEETNAGVENVKSETFSRELTTAKNSESDSKDPSQTHYWIQNALIQNGNSYEKPQKKPGQGLQLEVKPSEESEYGYIVTVKDNGIEGHRIVEHSCFYYTVLH</sequence>
<keyword evidence="3" id="KW-1185">Reference proteome</keyword>
<reference evidence="2" key="2">
    <citation type="submission" date="2025-09" db="UniProtKB">
        <authorList>
            <consortium name="Ensembl"/>
        </authorList>
    </citation>
    <scope>IDENTIFICATION</scope>
</reference>
<reference evidence="2" key="1">
    <citation type="submission" date="2025-08" db="UniProtKB">
        <authorList>
            <consortium name="Ensembl"/>
        </authorList>
    </citation>
    <scope>IDENTIFICATION</scope>
</reference>
<evidence type="ECO:0000256" key="1">
    <source>
        <dbReference type="SAM" id="MobiDB-lite"/>
    </source>
</evidence>
<protein>
    <submittedName>
        <fullName evidence="2">Uncharacterized protein</fullName>
    </submittedName>
</protein>
<dbReference type="OrthoDB" id="9880441at2759"/>
<dbReference type="Proteomes" id="UP000694560">
    <property type="component" value="Unplaced"/>
</dbReference>
<proteinExistence type="predicted"/>
<name>A0A8C5UDU1_9PASS</name>
<evidence type="ECO:0000313" key="3">
    <source>
        <dbReference type="Proteomes" id="UP000694560"/>
    </source>
</evidence>
<dbReference type="Ensembl" id="ENSMCST00000021073.1">
    <property type="protein sequence ID" value="ENSMCSP00000020553.1"/>
    <property type="gene ID" value="ENSMCSG00000014427.1"/>
</dbReference>
<organism evidence="2 3">
    <name type="scientific">Malurus cyaneus samueli</name>
    <dbReference type="NCBI Taxonomy" id="2593467"/>
    <lineage>
        <taxon>Eukaryota</taxon>
        <taxon>Metazoa</taxon>
        <taxon>Chordata</taxon>
        <taxon>Craniata</taxon>
        <taxon>Vertebrata</taxon>
        <taxon>Euteleostomi</taxon>
        <taxon>Archelosauria</taxon>
        <taxon>Archosauria</taxon>
        <taxon>Dinosauria</taxon>
        <taxon>Saurischia</taxon>
        <taxon>Theropoda</taxon>
        <taxon>Coelurosauria</taxon>
        <taxon>Aves</taxon>
        <taxon>Neognathae</taxon>
        <taxon>Neoaves</taxon>
        <taxon>Telluraves</taxon>
        <taxon>Australaves</taxon>
        <taxon>Passeriformes</taxon>
        <taxon>Meliphagoidea</taxon>
        <taxon>Maluridae</taxon>
        <taxon>Malurus</taxon>
    </lineage>
</organism>
<feature type="compositionally biased region" description="Basic and acidic residues" evidence="1">
    <location>
        <begin position="192"/>
        <end position="209"/>
    </location>
</feature>